<keyword evidence="2" id="KW-1185">Reference proteome</keyword>
<organism evidence="1 2">
    <name type="scientific">Thelephora ganbajun</name>
    <name type="common">Ganba fungus</name>
    <dbReference type="NCBI Taxonomy" id="370292"/>
    <lineage>
        <taxon>Eukaryota</taxon>
        <taxon>Fungi</taxon>
        <taxon>Dikarya</taxon>
        <taxon>Basidiomycota</taxon>
        <taxon>Agaricomycotina</taxon>
        <taxon>Agaricomycetes</taxon>
        <taxon>Thelephorales</taxon>
        <taxon>Thelephoraceae</taxon>
        <taxon>Thelephora</taxon>
    </lineage>
</organism>
<name>A0ACB6Z530_THEGA</name>
<sequence length="385" mass="42333">MLNQSRVFPTLSPTRYPRFVMDQVLKLNQGGCPPTETTAVNDKEVWEVPQNIGELTVSKLLVHPIKSCRGTSLSGVRYTPEGLENDRKWCIITADTHTILTAREIASMVLISPRIEYDETSPYGGKLVVSFPPESECHSFEVALSPTPDVVSQWELVDDCTMFKVVEVDGYICQALHPASSSPSEVLSKYFGRPVHLVMKGPKRRACFQTQTFPNLDASAVYQDGFPLLVASDESLEKVGDEVNRWASGEVDGETIGGIDDLWKTSRVPIERFRPNVVFHGAGVPFVEDMIKELVISSSRDTPENGIPINLVSKCTRCLLPNVDPLAGVRDKAVPYKVLMKFRRGMDPAKPGKACFGCNGVPKGSGVIRVGDFVHVREWAGPGGV</sequence>
<reference evidence="1" key="2">
    <citation type="journal article" date="2020" name="Nat. Commun.">
        <title>Large-scale genome sequencing of mycorrhizal fungi provides insights into the early evolution of symbiotic traits.</title>
        <authorList>
            <person name="Miyauchi S."/>
            <person name="Kiss E."/>
            <person name="Kuo A."/>
            <person name="Drula E."/>
            <person name="Kohler A."/>
            <person name="Sanchez-Garcia M."/>
            <person name="Morin E."/>
            <person name="Andreopoulos B."/>
            <person name="Barry K.W."/>
            <person name="Bonito G."/>
            <person name="Buee M."/>
            <person name="Carver A."/>
            <person name="Chen C."/>
            <person name="Cichocki N."/>
            <person name="Clum A."/>
            <person name="Culley D."/>
            <person name="Crous P.W."/>
            <person name="Fauchery L."/>
            <person name="Girlanda M."/>
            <person name="Hayes R.D."/>
            <person name="Keri Z."/>
            <person name="LaButti K."/>
            <person name="Lipzen A."/>
            <person name="Lombard V."/>
            <person name="Magnuson J."/>
            <person name="Maillard F."/>
            <person name="Murat C."/>
            <person name="Nolan M."/>
            <person name="Ohm R.A."/>
            <person name="Pangilinan J."/>
            <person name="Pereira M.F."/>
            <person name="Perotto S."/>
            <person name="Peter M."/>
            <person name="Pfister S."/>
            <person name="Riley R."/>
            <person name="Sitrit Y."/>
            <person name="Stielow J.B."/>
            <person name="Szollosi G."/>
            <person name="Zifcakova L."/>
            <person name="Stursova M."/>
            <person name="Spatafora J.W."/>
            <person name="Tedersoo L."/>
            <person name="Vaario L.M."/>
            <person name="Yamada A."/>
            <person name="Yan M."/>
            <person name="Wang P."/>
            <person name="Xu J."/>
            <person name="Bruns T."/>
            <person name="Baldrian P."/>
            <person name="Vilgalys R."/>
            <person name="Dunand C."/>
            <person name="Henrissat B."/>
            <person name="Grigoriev I.V."/>
            <person name="Hibbett D."/>
            <person name="Nagy L.G."/>
            <person name="Martin F.M."/>
        </authorList>
    </citation>
    <scope>NUCLEOTIDE SEQUENCE</scope>
    <source>
        <strain evidence="1">P2</strain>
    </source>
</reference>
<proteinExistence type="predicted"/>
<protein>
    <submittedName>
        <fullName evidence="1">Uncharacterized protein</fullName>
    </submittedName>
</protein>
<gene>
    <name evidence="1" type="ORF">BDM02DRAFT_888505</name>
</gene>
<comment type="caution">
    <text evidence="1">The sequence shown here is derived from an EMBL/GenBank/DDBJ whole genome shotgun (WGS) entry which is preliminary data.</text>
</comment>
<dbReference type="EMBL" id="MU118127">
    <property type="protein sequence ID" value="KAF9644632.1"/>
    <property type="molecule type" value="Genomic_DNA"/>
</dbReference>
<dbReference type="Proteomes" id="UP000886501">
    <property type="component" value="Unassembled WGS sequence"/>
</dbReference>
<reference evidence="1" key="1">
    <citation type="submission" date="2019-10" db="EMBL/GenBank/DDBJ databases">
        <authorList>
            <consortium name="DOE Joint Genome Institute"/>
            <person name="Kuo A."/>
            <person name="Miyauchi S."/>
            <person name="Kiss E."/>
            <person name="Drula E."/>
            <person name="Kohler A."/>
            <person name="Sanchez-Garcia M."/>
            <person name="Andreopoulos B."/>
            <person name="Barry K.W."/>
            <person name="Bonito G."/>
            <person name="Buee M."/>
            <person name="Carver A."/>
            <person name="Chen C."/>
            <person name="Cichocki N."/>
            <person name="Clum A."/>
            <person name="Culley D."/>
            <person name="Crous P.W."/>
            <person name="Fauchery L."/>
            <person name="Girlanda M."/>
            <person name="Hayes R."/>
            <person name="Keri Z."/>
            <person name="Labutti K."/>
            <person name="Lipzen A."/>
            <person name="Lombard V."/>
            <person name="Magnuson J."/>
            <person name="Maillard F."/>
            <person name="Morin E."/>
            <person name="Murat C."/>
            <person name="Nolan M."/>
            <person name="Ohm R."/>
            <person name="Pangilinan J."/>
            <person name="Pereira M."/>
            <person name="Perotto S."/>
            <person name="Peter M."/>
            <person name="Riley R."/>
            <person name="Sitrit Y."/>
            <person name="Stielow B."/>
            <person name="Szollosi G."/>
            <person name="Zifcakova L."/>
            <person name="Stursova M."/>
            <person name="Spatafora J.W."/>
            <person name="Tedersoo L."/>
            <person name="Vaario L.-M."/>
            <person name="Yamada A."/>
            <person name="Yan M."/>
            <person name="Wang P."/>
            <person name="Xu J."/>
            <person name="Bruns T."/>
            <person name="Baldrian P."/>
            <person name="Vilgalys R."/>
            <person name="Henrissat B."/>
            <person name="Grigoriev I.V."/>
            <person name="Hibbett D."/>
            <person name="Nagy L.G."/>
            <person name="Martin F.M."/>
        </authorList>
    </citation>
    <scope>NUCLEOTIDE SEQUENCE</scope>
    <source>
        <strain evidence="1">P2</strain>
    </source>
</reference>
<evidence type="ECO:0000313" key="2">
    <source>
        <dbReference type="Proteomes" id="UP000886501"/>
    </source>
</evidence>
<evidence type="ECO:0000313" key="1">
    <source>
        <dbReference type="EMBL" id="KAF9644632.1"/>
    </source>
</evidence>
<accession>A0ACB6Z530</accession>